<dbReference type="PATRIC" id="fig|389348.3.peg.1028"/>
<dbReference type="FunFam" id="1.20.272.10:FF:000001">
    <property type="entry name" value="Putative AAA family ATPase"/>
    <property type="match status" value="1"/>
</dbReference>
<evidence type="ECO:0000256" key="3">
    <source>
        <dbReference type="ARBA" id="ARBA00020776"/>
    </source>
</evidence>
<dbReference type="InterPro" id="IPR003593">
    <property type="entry name" value="AAA+_ATPase"/>
</dbReference>
<dbReference type="Pfam" id="PF16193">
    <property type="entry name" value="AAA_assoc_2"/>
    <property type="match status" value="1"/>
</dbReference>
<dbReference type="GO" id="GO:0000731">
    <property type="term" value="P:DNA synthesis involved in DNA repair"/>
    <property type="evidence" value="ECO:0007669"/>
    <property type="project" value="TreeGrafter"/>
</dbReference>
<gene>
    <name evidence="8" type="primary">rarA</name>
    <name evidence="8" type="ORF">PNK_0936</name>
</gene>
<evidence type="ECO:0000313" key="8">
    <source>
        <dbReference type="EMBL" id="CUI16561.1"/>
    </source>
</evidence>
<dbReference type="GO" id="GO:0006261">
    <property type="term" value="P:DNA-templated DNA replication"/>
    <property type="evidence" value="ECO:0007669"/>
    <property type="project" value="TreeGrafter"/>
</dbReference>
<feature type="domain" description="AAA+ ATPase" evidence="7">
    <location>
        <begin position="40"/>
        <end position="156"/>
    </location>
</feature>
<dbReference type="FunFam" id="3.40.50.300:FF:000137">
    <property type="entry name" value="Replication-associated recombination protein A"/>
    <property type="match status" value="1"/>
</dbReference>
<dbReference type="Gene3D" id="1.10.3710.10">
    <property type="entry name" value="DNA polymerase III clamp loader subunits, C-terminal domain"/>
    <property type="match status" value="1"/>
</dbReference>
<dbReference type="RefSeq" id="WP_059060588.1">
    <property type="nucleotide sequence ID" value="NZ_LN879502.1"/>
</dbReference>
<evidence type="ECO:0000256" key="1">
    <source>
        <dbReference type="ARBA" id="ARBA00002393"/>
    </source>
</evidence>
<dbReference type="CDD" id="cd00009">
    <property type="entry name" value="AAA"/>
    <property type="match status" value="1"/>
</dbReference>
<reference evidence="9" key="1">
    <citation type="submission" date="2015-09" db="EMBL/GenBank/DDBJ databases">
        <authorList>
            <person name="Bertelli C."/>
        </authorList>
    </citation>
    <scope>NUCLEOTIDE SEQUENCE [LARGE SCALE GENOMIC DNA]</scope>
    <source>
        <strain evidence="9">KNic</strain>
    </source>
</reference>
<dbReference type="GO" id="GO:0008047">
    <property type="term" value="F:enzyme activator activity"/>
    <property type="evidence" value="ECO:0007669"/>
    <property type="project" value="TreeGrafter"/>
</dbReference>
<protein>
    <recommendedName>
        <fullName evidence="3">Replication-associated recombination protein A</fullName>
    </recommendedName>
</protein>
<dbReference type="PANTHER" id="PTHR13779">
    <property type="entry name" value="WERNER HELICASE-INTERACTING PROTEIN 1 FAMILY MEMBER"/>
    <property type="match status" value="1"/>
</dbReference>
<dbReference type="AlphaFoldDB" id="A0A0U5ER29"/>
<dbReference type="Gene3D" id="3.40.50.300">
    <property type="entry name" value="P-loop containing nucleotide triphosphate hydrolases"/>
    <property type="match status" value="1"/>
</dbReference>
<dbReference type="GO" id="GO:0016887">
    <property type="term" value="F:ATP hydrolysis activity"/>
    <property type="evidence" value="ECO:0007669"/>
    <property type="project" value="InterPro"/>
</dbReference>
<dbReference type="SMART" id="SM00382">
    <property type="entry name" value="AAA"/>
    <property type="match status" value="1"/>
</dbReference>
<dbReference type="SUPFAM" id="SSF48019">
    <property type="entry name" value="post-AAA+ oligomerization domain-like"/>
    <property type="match status" value="1"/>
</dbReference>
<dbReference type="Pfam" id="PF12002">
    <property type="entry name" value="MgsA_C"/>
    <property type="match status" value="1"/>
</dbReference>
<dbReference type="Gene3D" id="1.20.272.10">
    <property type="match status" value="1"/>
</dbReference>
<dbReference type="InterPro" id="IPR021886">
    <property type="entry name" value="MgsA_C"/>
</dbReference>
<dbReference type="KEGG" id="pnl:PNK_0936"/>
<dbReference type="InterPro" id="IPR032423">
    <property type="entry name" value="AAA_assoc_2"/>
</dbReference>
<keyword evidence="5" id="KW-0547">Nucleotide-binding</keyword>
<dbReference type="InterPro" id="IPR027417">
    <property type="entry name" value="P-loop_NTPase"/>
</dbReference>
<keyword evidence="4" id="KW-0235">DNA replication</keyword>
<dbReference type="Pfam" id="PF00004">
    <property type="entry name" value="AAA"/>
    <property type="match status" value="1"/>
</dbReference>
<evidence type="ECO:0000259" key="7">
    <source>
        <dbReference type="SMART" id="SM00382"/>
    </source>
</evidence>
<dbReference type="InterPro" id="IPR003959">
    <property type="entry name" value="ATPase_AAA_core"/>
</dbReference>
<evidence type="ECO:0000256" key="5">
    <source>
        <dbReference type="ARBA" id="ARBA00022741"/>
    </source>
</evidence>
<evidence type="ECO:0000313" key="9">
    <source>
        <dbReference type="Proteomes" id="UP000069902"/>
    </source>
</evidence>
<name>A0A0U5ER29_9BACT</name>
<evidence type="ECO:0000256" key="2">
    <source>
        <dbReference type="ARBA" id="ARBA00008959"/>
    </source>
</evidence>
<accession>A0A0U5ER29</accession>
<dbReference type="Proteomes" id="UP000069902">
    <property type="component" value="Chromosome cPNK"/>
</dbReference>
<dbReference type="SUPFAM" id="SSF52540">
    <property type="entry name" value="P-loop containing nucleoside triphosphate hydrolases"/>
    <property type="match status" value="1"/>
</dbReference>
<keyword evidence="9" id="KW-1185">Reference proteome</keyword>
<organism evidence="8 9">
    <name type="scientific">Candidatus Protochlamydia naegleriophila</name>
    <dbReference type="NCBI Taxonomy" id="389348"/>
    <lineage>
        <taxon>Bacteria</taxon>
        <taxon>Pseudomonadati</taxon>
        <taxon>Chlamydiota</taxon>
        <taxon>Chlamydiia</taxon>
        <taxon>Parachlamydiales</taxon>
        <taxon>Parachlamydiaceae</taxon>
        <taxon>Candidatus Protochlamydia</taxon>
    </lineage>
</organism>
<proteinExistence type="inferred from homology"/>
<evidence type="ECO:0000256" key="6">
    <source>
        <dbReference type="ARBA" id="ARBA00022840"/>
    </source>
</evidence>
<dbReference type="EMBL" id="LN879502">
    <property type="protein sequence ID" value="CUI16561.1"/>
    <property type="molecule type" value="Genomic_DNA"/>
</dbReference>
<evidence type="ECO:0000256" key="4">
    <source>
        <dbReference type="ARBA" id="ARBA00022705"/>
    </source>
</evidence>
<dbReference type="PANTHER" id="PTHR13779:SF7">
    <property type="entry name" value="ATPASE WRNIP1"/>
    <property type="match status" value="1"/>
</dbReference>
<dbReference type="GO" id="GO:0003677">
    <property type="term" value="F:DNA binding"/>
    <property type="evidence" value="ECO:0007669"/>
    <property type="project" value="InterPro"/>
</dbReference>
<keyword evidence="6" id="KW-0067">ATP-binding</keyword>
<dbReference type="FunCoup" id="A0A0U5ER29">
    <property type="interactions" value="229"/>
</dbReference>
<comment type="similarity">
    <text evidence="2">Belongs to the AAA ATPase family. RarA/MGS1/WRNIP1 subfamily.</text>
</comment>
<dbReference type="GO" id="GO:0017116">
    <property type="term" value="F:single-stranded DNA helicase activity"/>
    <property type="evidence" value="ECO:0007669"/>
    <property type="project" value="TreeGrafter"/>
</dbReference>
<dbReference type="InterPro" id="IPR051314">
    <property type="entry name" value="AAA_ATPase_RarA/MGS1/WRNIP1"/>
</dbReference>
<dbReference type="CDD" id="cd18139">
    <property type="entry name" value="HLD_clamp_RarA"/>
    <property type="match status" value="1"/>
</dbReference>
<dbReference type="InParanoid" id="A0A0U5ER29"/>
<comment type="function">
    <text evidence="1">DNA-dependent ATPase that plays important roles in cellular responses to stalled DNA replication processes.</text>
</comment>
<dbReference type="InterPro" id="IPR008921">
    <property type="entry name" value="DNA_pol3_clamp-load_cplx_C"/>
</dbReference>
<dbReference type="GO" id="GO:0005524">
    <property type="term" value="F:ATP binding"/>
    <property type="evidence" value="ECO:0007669"/>
    <property type="project" value="UniProtKB-KW"/>
</dbReference>
<sequence>MKKLQPLAEELRPKNLEDVVGQDHLLGENGLITKTIQAQTPLSIILWGPPGCGKTSLARLYAKAFNMRFVAMSAIFSGIADLKKTVKEAQDEPLFHKGTLLFVDEIHRFNKAQQDAFLPYVENGTVILIGATAENPSFYLNGALLSRLRVLPLYPLDAFSLERLLERYEKHFAPLPLTPEARHLLIAWAQGDGRYLYNLVENLRHLSNEKLDVPLLEEVLQKRSPLFDKAGDQHYNLISALHKSVRGSDPDAALYWFTRMLEGGEEPLFLARRLIRMAVEDIGLSDPQALQLAIAAKEAYQMLGSPEGELALAEVVVYLALSPKSNSIYQAYNEAKQVASQTGHLNPPAITLNAPTQLMKKLGYGRGYMYDHDQPEAFSGQNYFPSELERQQFYLPVERGFERELKKRLDYFEQLRQKRIKTI</sequence>
<dbReference type="STRING" id="389348.PNK_0936"/>